<dbReference type="OrthoDB" id="3141919at2759"/>
<dbReference type="AlphaFoldDB" id="A0A9P5XWE3"/>
<feature type="compositionally biased region" description="Low complexity" evidence="1">
    <location>
        <begin position="134"/>
        <end position="146"/>
    </location>
</feature>
<evidence type="ECO:0000313" key="2">
    <source>
        <dbReference type="EMBL" id="KAF9458040.1"/>
    </source>
</evidence>
<organism evidence="2 3">
    <name type="scientific">Collybia nuda</name>
    <dbReference type="NCBI Taxonomy" id="64659"/>
    <lineage>
        <taxon>Eukaryota</taxon>
        <taxon>Fungi</taxon>
        <taxon>Dikarya</taxon>
        <taxon>Basidiomycota</taxon>
        <taxon>Agaricomycotina</taxon>
        <taxon>Agaricomycetes</taxon>
        <taxon>Agaricomycetidae</taxon>
        <taxon>Agaricales</taxon>
        <taxon>Tricholomatineae</taxon>
        <taxon>Clitocybaceae</taxon>
        <taxon>Collybia</taxon>
    </lineage>
</organism>
<feature type="region of interest" description="Disordered" evidence="1">
    <location>
        <begin position="127"/>
        <end position="146"/>
    </location>
</feature>
<sequence length="242" mass="26615">MPAPVATTTNQFVYIRVRRDLLLPILSIPTDPPPAGSQSPGHIYLIEGALEDIKRYAGATVDWVIKVAHLICDPRGASRVYNHTTDTPSDWYTLDKTSSWREVVQGDPLLPGIYEFETTSPISLSKLSERDNHSVTTPGSKSSSSTFAEHIKSRDGFKCVVTGSTTVLVVSHLIPKRMGSEGTKAVVTRFSGAQEAIDIHRFDPRIGILLFTSLYSLVDCYKLGFYNVTGNTYIHISSEAVI</sequence>
<keyword evidence="3" id="KW-1185">Reference proteome</keyword>
<accession>A0A9P5XWE3</accession>
<protein>
    <submittedName>
        <fullName evidence="2">Uncharacterized protein</fullName>
    </submittedName>
</protein>
<proteinExistence type="predicted"/>
<name>A0A9P5XWE3_9AGAR</name>
<comment type="caution">
    <text evidence="2">The sequence shown here is derived from an EMBL/GenBank/DDBJ whole genome shotgun (WGS) entry which is preliminary data.</text>
</comment>
<dbReference type="EMBL" id="MU150351">
    <property type="protein sequence ID" value="KAF9458040.1"/>
    <property type="molecule type" value="Genomic_DNA"/>
</dbReference>
<dbReference type="Proteomes" id="UP000807353">
    <property type="component" value="Unassembled WGS sequence"/>
</dbReference>
<reference evidence="2" key="1">
    <citation type="submission" date="2020-11" db="EMBL/GenBank/DDBJ databases">
        <authorList>
            <consortium name="DOE Joint Genome Institute"/>
            <person name="Ahrendt S."/>
            <person name="Riley R."/>
            <person name="Andreopoulos W."/>
            <person name="Labutti K."/>
            <person name="Pangilinan J."/>
            <person name="Ruiz-Duenas F.J."/>
            <person name="Barrasa J.M."/>
            <person name="Sanchez-Garcia M."/>
            <person name="Camarero S."/>
            <person name="Miyauchi S."/>
            <person name="Serrano A."/>
            <person name="Linde D."/>
            <person name="Babiker R."/>
            <person name="Drula E."/>
            <person name="Ayuso-Fernandez I."/>
            <person name="Pacheco R."/>
            <person name="Padilla G."/>
            <person name="Ferreira P."/>
            <person name="Barriuso J."/>
            <person name="Kellner H."/>
            <person name="Castanera R."/>
            <person name="Alfaro M."/>
            <person name="Ramirez L."/>
            <person name="Pisabarro A.G."/>
            <person name="Kuo A."/>
            <person name="Tritt A."/>
            <person name="Lipzen A."/>
            <person name="He G."/>
            <person name="Yan M."/>
            <person name="Ng V."/>
            <person name="Cullen D."/>
            <person name="Martin F."/>
            <person name="Rosso M.-N."/>
            <person name="Henrissat B."/>
            <person name="Hibbett D."/>
            <person name="Martinez A.T."/>
            <person name="Grigoriev I.V."/>
        </authorList>
    </citation>
    <scope>NUCLEOTIDE SEQUENCE</scope>
    <source>
        <strain evidence="2">CBS 247.69</strain>
    </source>
</reference>
<gene>
    <name evidence="2" type="ORF">BDZ94DRAFT_1313639</name>
</gene>
<evidence type="ECO:0000256" key="1">
    <source>
        <dbReference type="SAM" id="MobiDB-lite"/>
    </source>
</evidence>
<evidence type="ECO:0000313" key="3">
    <source>
        <dbReference type="Proteomes" id="UP000807353"/>
    </source>
</evidence>